<proteinExistence type="predicted"/>
<dbReference type="Proteomes" id="UP000317650">
    <property type="component" value="Chromosome 8"/>
</dbReference>
<reference evidence="2 3" key="1">
    <citation type="journal article" date="2019" name="Nat. Plants">
        <title>Genome sequencing of Musa balbisiana reveals subgenome evolution and function divergence in polyploid bananas.</title>
        <authorList>
            <person name="Yao X."/>
        </authorList>
    </citation>
    <scope>NUCLEOTIDE SEQUENCE [LARGE SCALE GENOMIC DNA]</scope>
    <source>
        <strain evidence="3">cv. DH-PKW</strain>
        <tissue evidence="2">Leaves</tissue>
    </source>
</reference>
<gene>
    <name evidence="2" type="ORF">C4D60_Mb08t29290</name>
</gene>
<dbReference type="EMBL" id="PYDT01000002">
    <property type="protein sequence ID" value="THU70846.1"/>
    <property type="molecule type" value="Genomic_DNA"/>
</dbReference>
<feature type="compositionally biased region" description="Low complexity" evidence="1">
    <location>
        <begin position="15"/>
        <end position="30"/>
    </location>
</feature>
<sequence length="520" mass="57348">MAPLFLSKPSTILLSTGESSTTNTLTSNPPSNTPPLLPSPSSMANLLLLLLHHNHPPTSYYCRLQLDSLMLQQPWTGESKRRIREGGGGAGSSSCKGEEKANGRSGGDGGTPARVVWRGARQEGTEYFPQDLVVGESIRPLDSKTSTLKPSSTPRSPSANSLLLRHAFVPQHPSVFSSLVDLCILRRKLFQLIDRGRMPHWCKKPSPVVTSKTNNARTANMAALPFQVSALLVQPHSHTVTGGGSSPRFESYAARSSSTLPSGTSDCRHQNHSSIRLYNKAISILQETVQGAKKKLHKGKGKLLEKMGKNSNLICKYGLTFTVQWPMVCGMDNIDQSDLEPKLTSYLSKRRTTTNGSITFFAFGRPNNRDELSQRLLKKPEHPRKSNDMIADDWMRTDQAAMDSFSELKVSSNSMAQHQISCVAKKNDPTSELSMLLAVEPCHMQKMISYPKECQCPIIIMKVSSFATEKEHSKKKDATIIMLKSESLAEEYFSGKDFVRGKLEDRSSRLAISMTPLVLA</sequence>
<name>A0A4S8K7C2_MUSBA</name>
<feature type="region of interest" description="Disordered" evidence="1">
    <location>
        <begin position="15"/>
        <end position="35"/>
    </location>
</feature>
<protein>
    <submittedName>
        <fullName evidence="2">Uncharacterized protein</fullName>
    </submittedName>
</protein>
<feature type="region of interest" description="Disordered" evidence="1">
    <location>
        <begin position="80"/>
        <end position="114"/>
    </location>
</feature>
<accession>A0A4S8K7C2</accession>
<keyword evidence="3" id="KW-1185">Reference proteome</keyword>
<evidence type="ECO:0000313" key="2">
    <source>
        <dbReference type="EMBL" id="THU70846.1"/>
    </source>
</evidence>
<evidence type="ECO:0000256" key="1">
    <source>
        <dbReference type="SAM" id="MobiDB-lite"/>
    </source>
</evidence>
<dbReference type="AlphaFoldDB" id="A0A4S8K7C2"/>
<comment type="caution">
    <text evidence="2">The sequence shown here is derived from an EMBL/GenBank/DDBJ whole genome shotgun (WGS) entry which is preliminary data.</text>
</comment>
<evidence type="ECO:0000313" key="3">
    <source>
        <dbReference type="Proteomes" id="UP000317650"/>
    </source>
</evidence>
<organism evidence="2 3">
    <name type="scientific">Musa balbisiana</name>
    <name type="common">Banana</name>
    <dbReference type="NCBI Taxonomy" id="52838"/>
    <lineage>
        <taxon>Eukaryota</taxon>
        <taxon>Viridiplantae</taxon>
        <taxon>Streptophyta</taxon>
        <taxon>Embryophyta</taxon>
        <taxon>Tracheophyta</taxon>
        <taxon>Spermatophyta</taxon>
        <taxon>Magnoliopsida</taxon>
        <taxon>Liliopsida</taxon>
        <taxon>Zingiberales</taxon>
        <taxon>Musaceae</taxon>
        <taxon>Musa</taxon>
    </lineage>
</organism>